<feature type="domain" description="MmeI-like helicase spacer" evidence="6">
    <location>
        <begin position="189"/>
        <end position="267"/>
    </location>
</feature>
<evidence type="ECO:0000259" key="5">
    <source>
        <dbReference type="Pfam" id="PF20464"/>
    </source>
</evidence>
<evidence type="ECO:0000259" key="9">
    <source>
        <dbReference type="Pfam" id="PF20473"/>
    </source>
</evidence>
<dbReference type="InterPro" id="IPR050953">
    <property type="entry name" value="N4_N6_ade-DNA_methylase"/>
</dbReference>
<evidence type="ECO:0000256" key="1">
    <source>
        <dbReference type="ARBA" id="ARBA00011900"/>
    </source>
</evidence>
<dbReference type="InterPro" id="IPR046820">
    <property type="entry name" value="MmeI_TRD"/>
</dbReference>
<dbReference type="Pfam" id="PF20465">
    <property type="entry name" value="MmeI_hel"/>
    <property type="match status" value="1"/>
</dbReference>
<feature type="domain" description="MmeI-like N-terminal" evidence="5">
    <location>
        <begin position="13"/>
        <end position="181"/>
    </location>
</feature>
<dbReference type="Pfam" id="PF20466">
    <property type="entry name" value="MmeI_TRD"/>
    <property type="match status" value="1"/>
</dbReference>
<dbReference type="InterPro" id="IPR046818">
    <property type="entry name" value="MmeI_C"/>
</dbReference>
<feature type="domain" description="MmeI-like target recognition" evidence="7">
    <location>
        <begin position="632"/>
        <end position="836"/>
    </location>
</feature>
<evidence type="ECO:0000313" key="11">
    <source>
        <dbReference type="Proteomes" id="UP000078437"/>
    </source>
</evidence>
<dbReference type="PANTHER" id="PTHR33841">
    <property type="entry name" value="DNA METHYLTRANSFERASE YEEA-RELATED"/>
    <property type="match status" value="1"/>
</dbReference>
<organism evidence="10 11">
    <name type="scientific">Agromyces aureus</name>
    <dbReference type="NCBI Taxonomy" id="453304"/>
    <lineage>
        <taxon>Bacteria</taxon>
        <taxon>Bacillati</taxon>
        <taxon>Actinomycetota</taxon>
        <taxon>Actinomycetes</taxon>
        <taxon>Micrococcales</taxon>
        <taxon>Microbacteriaceae</taxon>
        <taxon>Agromyces</taxon>
    </lineage>
</organism>
<accession>A0A191WBZ4</accession>
<protein>
    <recommendedName>
        <fullName evidence="1">site-specific DNA-methyltransferase (adenine-specific)</fullName>
        <ecNumber evidence="1">2.1.1.72</ecNumber>
    </recommendedName>
</protein>
<name>A0A191WBZ4_9MICO</name>
<dbReference type="Gene3D" id="3.40.50.150">
    <property type="entry name" value="Vaccinia Virus protein VP39"/>
    <property type="match status" value="1"/>
</dbReference>
<dbReference type="InterPro" id="IPR046816">
    <property type="entry name" value="MmeI_Mtase"/>
</dbReference>
<dbReference type="Pfam" id="PF20467">
    <property type="entry name" value="MmeI_C"/>
    <property type="match status" value="1"/>
</dbReference>
<evidence type="ECO:0000259" key="7">
    <source>
        <dbReference type="Pfam" id="PF20466"/>
    </source>
</evidence>
<reference evidence="11" key="2">
    <citation type="submission" date="2016-01" db="EMBL/GenBank/DDBJ databases">
        <title>Complete genome sequence of Agromyces aureus AR33T and comparison with related organisms.</title>
        <authorList>
            <person name="Corretto E."/>
            <person name="Antonielli L."/>
            <person name="Sessitsch A."/>
            <person name="Brader G."/>
        </authorList>
    </citation>
    <scope>NUCLEOTIDE SEQUENCE [LARGE SCALE GENOMIC DNA]</scope>
    <source>
        <strain evidence="11">AR33</strain>
    </source>
</reference>
<evidence type="ECO:0000256" key="2">
    <source>
        <dbReference type="ARBA" id="ARBA00022603"/>
    </source>
</evidence>
<evidence type="ECO:0000256" key="4">
    <source>
        <dbReference type="ARBA" id="ARBA00047942"/>
    </source>
</evidence>
<dbReference type="GO" id="GO:0009007">
    <property type="term" value="F:site-specific DNA-methyltransferase (adenine-specific) activity"/>
    <property type="evidence" value="ECO:0007669"/>
    <property type="project" value="UniProtKB-EC"/>
</dbReference>
<proteinExistence type="predicted"/>
<keyword evidence="11" id="KW-1185">Reference proteome</keyword>
<comment type="catalytic activity">
    <reaction evidence="4">
        <text>a 2'-deoxyadenosine in DNA + S-adenosyl-L-methionine = an N(6)-methyl-2'-deoxyadenosine in DNA + S-adenosyl-L-homocysteine + H(+)</text>
        <dbReference type="Rhea" id="RHEA:15197"/>
        <dbReference type="Rhea" id="RHEA-COMP:12418"/>
        <dbReference type="Rhea" id="RHEA-COMP:12419"/>
        <dbReference type="ChEBI" id="CHEBI:15378"/>
        <dbReference type="ChEBI" id="CHEBI:57856"/>
        <dbReference type="ChEBI" id="CHEBI:59789"/>
        <dbReference type="ChEBI" id="CHEBI:90615"/>
        <dbReference type="ChEBI" id="CHEBI:90616"/>
        <dbReference type="EC" id="2.1.1.72"/>
    </reaction>
</comment>
<dbReference type="InterPro" id="IPR046817">
    <property type="entry name" value="MmeI_N"/>
</dbReference>
<evidence type="ECO:0000259" key="6">
    <source>
        <dbReference type="Pfam" id="PF20465"/>
    </source>
</evidence>
<dbReference type="STRING" id="453304.ATC03_02010"/>
<dbReference type="REBASE" id="150660">
    <property type="entry name" value="AspAR33ORF2010P"/>
</dbReference>
<gene>
    <name evidence="10" type="ORF">ATC03_02010</name>
</gene>
<dbReference type="EC" id="2.1.1.72" evidence="1"/>
<evidence type="ECO:0000256" key="3">
    <source>
        <dbReference type="ARBA" id="ARBA00022679"/>
    </source>
</evidence>
<dbReference type="PANTHER" id="PTHR33841:SF1">
    <property type="entry name" value="DNA METHYLTRANSFERASE A"/>
    <property type="match status" value="1"/>
</dbReference>
<dbReference type="Pfam" id="PF20464">
    <property type="entry name" value="MmeI_N"/>
    <property type="match status" value="1"/>
</dbReference>
<dbReference type="InterPro" id="IPR029063">
    <property type="entry name" value="SAM-dependent_MTases_sf"/>
</dbReference>
<keyword evidence="3" id="KW-0808">Transferase</keyword>
<dbReference type="SUPFAM" id="SSF53335">
    <property type="entry name" value="S-adenosyl-L-methionine-dependent methyltransferases"/>
    <property type="match status" value="1"/>
</dbReference>
<dbReference type="InterPro" id="IPR046819">
    <property type="entry name" value="MmeI_hel"/>
</dbReference>
<dbReference type="AlphaFoldDB" id="A0A191WBZ4"/>
<dbReference type="RefSeq" id="WP_067872508.1">
    <property type="nucleotide sequence ID" value="NZ_CP013979.1"/>
</dbReference>
<dbReference type="Pfam" id="PF20473">
    <property type="entry name" value="MmeI_Mtase"/>
    <property type="match status" value="1"/>
</dbReference>
<dbReference type="Proteomes" id="UP000078437">
    <property type="component" value="Chromosome"/>
</dbReference>
<feature type="domain" description="MmeI-like DNA-methyltransferase" evidence="9">
    <location>
        <begin position="348"/>
        <end position="607"/>
    </location>
</feature>
<evidence type="ECO:0000259" key="8">
    <source>
        <dbReference type="Pfam" id="PF20467"/>
    </source>
</evidence>
<dbReference type="EMBL" id="CP013979">
    <property type="protein sequence ID" value="ANJ25718.1"/>
    <property type="molecule type" value="Genomic_DNA"/>
</dbReference>
<sequence length="938" mass="104408">MPKSLSMNEIRTRAAQFIREWQHEPGDERQQAQSFVRDLLGVYGITHTRAAFYEKRVKRSSTGARGYIDALIPGLALIEMKSAGKDLLAAEKQALDYIDDLPDPEIPRWVLTSDFQRFRLLDLRAEMGASPVEFSLGELRDNAEELAFLAGYGERTFGSKAQEAASIKAAKLMASLYEALEGSGYDSDHEASVFLVRTLFALYADDAGVWDRDLFLEFLETRTATDGSDLGPQLSLLYQVMGRDPSRRQSNLDELIARFPYVNGGVFGEPLSIPSFDAAMRSRLLEAAMFNWSAISPAIFGSLFQAVKDKTARRELGEHYTTETNIMKVIGPMFLDELRQRFTDGFHDTKTLKKLRADMGEMRFLDPACGCGNFLVVGYRQMRALDLEVLQRIQVLSGETARTMFFTEDHLSVRLSSFHGIELEEWPAQIAATALHLVEHQANQAMELVLGDAPDLLPLDKIRSIHVGNALRTEWADVVEPSEHLYIMGNPPFLGHATRSLEQAQELRDVWRRDDIGRLDYVTGWYAKSLDLLGRPEYAGEFAFVSTNSIAQGEPVPALFGPVFAAGWRVKFAHRTFAWTSEAPGAAAVHCSAIGFDRATRKRARLFDYSGNLRGEPVEIPVVEQLNGYLVDGPTVLVDQRRTPLAPALPPMVFGNMARDDGNLLIEPDDYDEVAADPIAAKYIRPFVGARQLIHNEPRWCLWLVDLNPSDIARSPILHRRLDAVRQFRAASKAESTRQMADTPHLFGQRSQPDTPYVCVPRHASETRRFFPTALYGPDVICGDANFKADDPDGIAFAAISSSAFIAWQRAVGGRIKSDLRFSNTLTWNTFPLPPLTDVQRDAIIAGGNAVLAARALHPERSLADHYNPLAMAPDLLRAHRELDAAVDKAFGLHGAATDNQRLRALFASYAKLTTSNELAMPAMPPRRRSARNAVANG</sequence>
<reference evidence="10 11" key="1">
    <citation type="journal article" date="2016" name="Int. J. Syst. Evol. Microbiol.">
        <title>Agromyces aureus sp. nov., isolated from the rhizosphere of Salix caprea L. grown in a heavy-metal-contaminated soil.</title>
        <authorList>
            <person name="Corretto E."/>
            <person name="Antonielli L."/>
            <person name="Sessitsch A."/>
            <person name="Compant S."/>
            <person name="Gorfer M."/>
            <person name="Kuffner M."/>
            <person name="Brader G."/>
        </authorList>
    </citation>
    <scope>NUCLEOTIDE SEQUENCE [LARGE SCALE GENOMIC DNA]</scope>
    <source>
        <strain evidence="10 11">AR33</strain>
    </source>
</reference>
<feature type="domain" description="MmeI-like C-terminal" evidence="8">
    <location>
        <begin position="838"/>
        <end position="915"/>
    </location>
</feature>
<dbReference type="KEGG" id="agy:ATC03_02010"/>
<keyword evidence="2" id="KW-0489">Methyltransferase</keyword>
<evidence type="ECO:0000313" key="10">
    <source>
        <dbReference type="EMBL" id="ANJ25718.1"/>
    </source>
</evidence>
<dbReference type="GO" id="GO:0032259">
    <property type="term" value="P:methylation"/>
    <property type="evidence" value="ECO:0007669"/>
    <property type="project" value="UniProtKB-KW"/>
</dbReference>